<proteinExistence type="predicted"/>
<name>A0A812CAS0_ACAPH</name>
<organism evidence="2 3">
    <name type="scientific">Acanthosepion pharaonis</name>
    <name type="common">Pharaoh cuttlefish</name>
    <name type="synonym">Sepia pharaonis</name>
    <dbReference type="NCBI Taxonomy" id="158019"/>
    <lineage>
        <taxon>Eukaryota</taxon>
        <taxon>Metazoa</taxon>
        <taxon>Spiralia</taxon>
        <taxon>Lophotrochozoa</taxon>
        <taxon>Mollusca</taxon>
        <taxon>Cephalopoda</taxon>
        <taxon>Coleoidea</taxon>
        <taxon>Decapodiformes</taxon>
        <taxon>Sepiida</taxon>
        <taxon>Sepiina</taxon>
        <taxon>Sepiidae</taxon>
        <taxon>Acanthosepion</taxon>
    </lineage>
</organism>
<sequence>MEYLILHLSFVFSSYSFVSTNSNNLFSLSPLSLSSLPFFLKSKLKKNILSFLSLCFFPFLLSFELSLLSLFSIYISPSLFLPFLLFPNPNPPHSQCSFSLFSPLSLRLSPLKIFLFSLFLSLLSLSGKSHALPSPSLRLSLSSFLPLVFVLVRSLPFSDSLSLSLSLSRLQILFSREIFFLFSLYLFLSHALPSPSIRLSLFFLPSLSGIEVSLVRFLCLSLSLSLSLRLSPLSLFSFPFLSLLSLSKEKDITLPSPSIRNLKKNSKAGSLVN</sequence>
<keyword evidence="1" id="KW-1133">Transmembrane helix</keyword>
<evidence type="ECO:0000313" key="3">
    <source>
        <dbReference type="Proteomes" id="UP000597762"/>
    </source>
</evidence>
<protein>
    <submittedName>
        <fullName evidence="2">Uncharacterized protein</fullName>
    </submittedName>
</protein>
<reference evidence="2" key="1">
    <citation type="submission" date="2021-01" db="EMBL/GenBank/DDBJ databases">
        <authorList>
            <person name="Li R."/>
            <person name="Bekaert M."/>
        </authorList>
    </citation>
    <scope>NUCLEOTIDE SEQUENCE</scope>
    <source>
        <strain evidence="2">Farmed</strain>
    </source>
</reference>
<dbReference type="Proteomes" id="UP000597762">
    <property type="component" value="Unassembled WGS sequence"/>
</dbReference>
<dbReference type="EMBL" id="CAHIKZ030001304">
    <property type="protein sequence ID" value="CAE1259358.1"/>
    <property type="molecule type" value="Genomic_DNA"/>
</dbReference>
<evidence type="ECO:0000256" key="1">
    <source>
        <dbReference type="SAM" id="Phobius"/>
    </source>
</evidence>
<evidence type="ECO:0000313" key="2">
    <source>
        <dbReference type="EMBL" id="CAE1259358.1"/>
    </source>
</evidence>
<keyword evidence="1" id="KW-0812">Transmembrane</keyword>
<keyword evidence="3" id="KW-1185">Reference proteome</keyword>
<accession>A0A812CAS0</accession>
<comment type="caution">
    <text evidence="2">The sequence shown here is derived from an EMBL/GenBank/DDBJ whole genome shotgun (WGS) entry which is preliminary data.</text>
</comment>
<feature type="transmembrane region" description="Helical" evidence="1">
    <location>
        <begin position="51"/>
        <end position="75"/>
    </location>
</feature>
<dbReference type="AlphaFoldDB" id="A0A812CAS0"/>
<keyword evidence="1" id="KW-0472">Membrane</keyword>
<gene>
    <name evidence="2" type="ORF">SPHA_31653</name>
</gene>